<feature type="transmembrane region" description="Helical" evidence="1">
    <location>
        <begin position="131"/>
        <end position="150"/>
    </location>
</feature>
<dbReference type="OrthoDB" id="13503at2"/>
<keyword evidence="1" id="KW-0812">Transmembrane</keyword>
<name>A0A285I5A4_9GAMM</name>
<evidence type="ECO:0000256" key="1">
    <source>
        <dbReference type="SAM" id="Phobius"/>
    </source>
</evidence>
<dbReference type="InterPro" id="IPR021994">
    <property type="entry name" value="DUF3592"/>
</dbReference>
<dbReference type="AlphaFoldDB" id="A0A285I5A4"/>
<evidence type="ECO:0000313" key="3">
    <source>
        <dbReference type="EMBL" id="SNY43129.1"/>
    </source>
</evidence>
<keyword evidence="1" id="KW-0472">Membrane</keyword>
<dbReference type="RefSeq" id="WP_097109800.1">
    <property type="nucleotide sequence ID" value="NZ_OBEB01000001.1"/>
</dbReference>
<keyword evidence="1" id="KW-1133">Transmembrane helix</keyword>
<feature type="domain" description="DUF3592" evidence="2">
    <location>
        <begin position="40"/>
        <end position="122"/>
    </location>
</feature>
<reference evidence="4" key="1">
    <citation type="submission" date="2017-09" db="EMBL/GenBank/DDBJ databases">
        <authorList>
            <person name="Varghese N."/>
            <person name="Submissions S."/>
        </authorList>
    </citation>
    <scope>NUCLEOTIDE SEQUENCE [LARGE SCALE GENOMIC DNA]</scope>
    <source>
        <strain evidence="4">CGMCC 1.12461</strain>
    </source>
</reference>
<dbReference type="Pfam" id="PF12158">
    <property type="entry name" value="DUF3592"/>
    <property type="match status" value="1"/>
</dbReference>
<evidence type="ECO:0000313" key="4">
    <source>
        <dbReference type="Proteomes" id="UP000219353"/>
    </source>
</evidence>
<gene>
    <name evidence="3" type="ORF">SAMN06297280_0537</name>
</gene>
<evidence type="ECO:0000259" key="2">
    <source>
        <dbReference type="Pfam" id="PF12158"/>
    </source>
</evidence>
<dbReference type="Proteomes" id="UP000219353">
    <property type="component" value="Unassembled WGS sequence"/>
</dbReference>
<proteinExistence type="predicted"/>
<dbReference type="EMBL" id="OBEB01000001">
    <property type="protein sequence ID" value="SNY43129.1"/>
    <property type="molecule type" value="Genomic_DNA"/>
</dbReference>
<sequence length="154" mass="17025">MNLPLMAGVAFLLFGIYLLKHAISRYKKAKMSRHWPVVDGRLTEVKLWGPRLVDGKTTDAEKLNVAYSYVVDGTAHSGRRASFYTMVYPETLDFARRHAVGSDIAVYYNPRNPADAVIITGLKKDKPYSDVILGVLAVVIGAVIAVLAWFNVIG</sequence>
<feature type="transmembrane region" description="Helical" evidence="1">
    <location>
        <begin position="6"/>
        <end position="23"/>
    </location>
</feature>
<protein>
    <recommendedName>
        <fullName evidence="2">DUF3592 domain-containing protein</fullName>
    </recommendedName>
</protein>
<organism evidence="3 4">
    <name type="scientific">Arsukibacterium tuosuense</name>
    <dbReference type="NCBI Taxonomy" id="1323745"/>
    <lineage>
        <taxon>Bacteria</taxon>
        <taxon>Pseudomonadati</taxon>
        <taxon>Pseudomonadota</taxon>
        <taxon>Gammaproteobacteria</taxon>
        <taxon>Chromatiales</taxon>
        <taxon>Chromatiaceae</taxon>
        <taxon>Arsukibacterium</taxon>
    </lineage>
</organism>
<keyword evidence="4" id="KW-1185">Reference proteome</keyword>
<accession>A0A285I5A4</accession>